<gene>
    <name evidence="1" type="ORF">AK812_SmicGene4181</name>
</gene>
<evidence type="ECO:0000313" key="1">
    <source>
        <dbReference type="EMBL" id="OLQ11972.1"/>
    </source>
</evidence>
<proteinExistence type="predicted"/>
<keyword evidence="2" id="KW-1185">Reference proteome</keyword>
<accession>A0A1Q9EX66</accession>
<dbReference type="AlphaFoldDB" id="A0A1Q9EX66"/>
<name>A0A1Q9EX66_SYMMI</name>
<dbReference type="Proteomes" id="UP000186817">
    <property type="component" value="Unassembled WGS sequence"/>
</dbReference>
<reference evidence="1 2" key="1">
    <citation type="submission" date="2016-02" db="EMBL/GenBank/DDBJ databases">
        <title>Genome analysis of coral dinoflagellate symbionts highlights evolutionary adaptations to a symbiotic lifestyle.</title>
        <authorList>
            <person name="Aranda M."/>
            <person name="Li Y."/>
            <person name="Liew Y.J."/>
            <person name="Baumgarten S."/>
            <person name="Simakov O."/>
            <person name="Wilson M."/>
            <person name="Piel J."/>
            <person name="Ashoor H."/>
            <person name="Bougouffa S."/>
            <person name="Bajic V.B."/>
            <person name="Ryu T."/>
            <person name="Ravasi T."/>
            <person name="Bayer T."/>
            <person name="Micklem G."/>
            <person name="Kim H."/>
            <person name="Bhak J."/>
            <person name="Lajeunesse T.C."/>
            <person name="Voolstra C.R."/>
        </authorList>
    </citation>
    <scope>NUCLEOTIDE SEQUENCE [LARGE SCALE GENOMIC DNA]</scope>
    <source>
        <strain evidence="1 2">CCMP2467</strain>
    </source>
</reference>
<evidence type="ECO:0000313" key="2">
    <source>
        <dbReference type="Proteomes" id="UP000186817"/>
    </source>
</evidence>
<organism evidence="1 2">
    <name type="scientific">Symbiodinium microadriaticum</name>
    <name type="common">Dinoflagellate</name>
    <name type="synonym">Zooxanthella microadriatica</name>
    <dbReference type="NCBI Taxonomy" id="2951"/>
    <lineage>
        <taxon>Eukaryota</taxon>
        <taxon>Sar</taxon>
        <taxon>Alveolata</taxon>
        <taxon>Dinophyceae</taxon>
        <taxon>Suessiales</taxon>
        <taxon>Symbiodiniaceae</taxon>
        <taxon>Symbiodinium</taxon>
    </lineage>
</organism>
<comment type="caution">
    <text evidence="1">The sequence shown here is derived from an EMBL/GenBank/DDBJ whole genome shotgun (WGS) entry which is preliminary data.</text>
</comment>
<protein>
    <submittedName>
        <fullName evidence="1">Uncharacterized protein</fullName>
    </submittedName>
</protein>
<dbReference type="OrthoDB" id="406052at2759"/>
<sequence>MAMVVEEGGELFAMSDGSEEEAGRRMFSVRYLSSHSFIKPSRHDSCPEPNMPISANQVLEALRRIPDKHWKNTGRANVRPDGVETIDSLTLGLVSCASTAGMPLPSRSTRLYPGLCRMLLRFWKQHLRQEHAVGRIPGCQALACTSIQLNRNYAARPHVDGNNLGPSWITAVGDWSFGGELFVESAFGSEKHVLEHDIPPRYRKGEICMGRFVNVQNCWARFDGRAMHFVRPFEGGDRFSLVFFCSTRHTSCPLEARSYLEELGFRLPPTRHSPFTEECHCNDLPSAMRMDDEGRLFDITPRLCTSSGNLTLWQEPQVKRRRTKKSPGSP</sequence>
<dbReference type="EMBL" id="LSRX01000051">
    <property type="protein sequence ID" value="OLQ11972.1"/>
    <property type="molecule type" value="Genomic_DNA"/>
</dbReference>